<feature type="signal peptide" evidence="1">
    <location>
        <begin position="1"/>
        <end position="19"/>
    </location>
</feature>
<dbReference type="InterPro" id="IPR024535">
    <property type="entry name" value="RHGA/B-epi-like_pectate_lyase"/>
</dbReference>
<dbReference type="GO" id="GO:0016787">
    <property type="term" value="F:hydrolase activity"/>
    <property type="evidence" value="ECO:0007669"/>
    <property type="project" value="UniProtKB-KW"/>
</dbReference>
<feature type="chain" id="PRO_5047136607" evidence="1">
    <location>
        <begin position="20"/>
        <end position="547"/>
    </location>
</feature>
<evidence type="ECO:0000313" key="3">
    <source>
        <dbReference type="EMBL" id="MCV9387299.1"/>
    </source>
</evidence>
<dbReference type="Gene3D" id="2.160.20.10">
    <property type="entry name" value="Single-stranded right-handed beta-helix, Pectin lyase-like"/>
    <property type="match status" value="2"/>
</dbReference>
<evidence type="ECO:0000256" key="1">
    <source>
        <dbReference type="SAM" id="SignalP"/>
    </source>
</evidence>
<reference evidence="3 4" key="1">
    <citation type="submission" date="2022-10" db="EMBL/GenBank/DDBJ databases">
        <title>Comparative genomics and taxonomic characterization of three novel marine species of genus Reichenbachiella exhibiting antioxidant and polysaccharide degradation activities.</title>
        <authorList>
            <person name="Muhammad N."/>
            <person name="Lee Y.-J."/>
            <person name="Ko J."/>
            <person name="Kim S.-G."/>
        </authorList>
    </citation>
    <scope>NUCLEOTIDE SEQUENCE [LARGE SCALE GENOMIC DNA]</scope>
    <source>
        <strain evidence="3 4">ABR2-5</strain>
    </source>
</reference>
<feature type="domain" description="Rhamnogalacturonase A/B/Epimerase-like pectate lyase" evidence="2">
    <location>
        <begin position="60"/>
        <end position="123"/>
    </location>
</feature>
<keyword evidence="1" id="KW-0732">Signal</keyword>
<dbReference type="InterPro" id="IPR012334">
    <property type="entry name" value="Pectin_lyas_fold"/>
</dbReference>
<dbReference type="EMBL" id="JAOYOD010000001">
    <property type="protein sequence ID" value="MCV9387299.1"/>
    <property type="molecule type" value="Genomic_DNA"/>
</dbReference>
<protein>
    <submittedName>
        <fullName evidence="3">Glycoside hydrolase family 55 protein</fullName>
    </submittedName>
</protein>
<dbReference type="RefSeq" id="WP_264138124.1">
    <property type="nucleotide sequence ID" value="NZ_JAOYOD010000001.1"/>
</dbReference>
<dbReference type="Proteomes" id="UP001300692">
    <property type="component" value="Unassembled WGS sequence"/>
</dbReference>
<dbReference type="SUPFAM" id="SSF51126">
    <property type="entry name" value="Pectin lyase-like"/>
    <property type="match status" value="1"/>
</dbReference>
<dbReference type="Pfam" id="PF12708">
    <property type="entry name" value="Pect-lyase_RHGA_epim"/>
    <property type="match status" value="1"/>
</dbReference>
<keyword evidence="4" id="KW-1185">Reference proteome</keyword>
<dbReference type="InterPro" id="IPR011050">
    <property type="entry name" value="Pectin_lyase_fold/virulence"/>
</dbReference>
<accession>A0ABT3CUK3</accession>
<name>A0ABT3CUK3_9BACT</name>
<organism evidence="3 4">
    <name type="scientific">Reichenbachiella ulvae</name>
    <dbReference type="NCBI Taxonomy" id="2980104"/>
    <lineage>
        <taxon>Bacteria</taxon>
        <taxon>Pseudomonadati</taxon>
        <taxon>Bacteroidota</taxon>
        <taxon>Cytophagia</taxon>
        <taxon>Cytophagales</taxon>
        <taxon>Reichenbachiellaceae</taxon>
        <taxon>Reichenbachiella</taxon>
    </lineage>
</organism>
<gene>
    <name evidence="3" type="ORF">N7U62_11535</name>
</gene>
<sequence length="547" mass="61872">MKRHLFCAIFLFASASLQAQLPQILTQSSVQKEHYLPDFSYAGYHFSEEEIPFQTEAEVINVSDFGAIPDDGLDDSRALRQAMETAHQTEGKVRVVFPAGRFILSEVLYIRRSDLVLSGAGSGSGGTTLYYPRPMRYFEDPEALAELREYLVELDKRQREPENNLDLPFSQYAWSGGMIWVQVEGARVKSYLDKYDEAPHVLAELSAGQRGQHWIKASSTQGLKVGDVALIEWYNPEGKEGSLIEELYDGAKLKVGSHHWNYPDHALVIQQVQIEEVKKGSFRIKDPLLHDIRVGWNPKLVEWKHLEEVGIEHFNIEFPMAPNIAHHVEDGYNAIYLTNLFNGWVTDVKIKNADSGILTEQISNVTIDNIETTGEKMAHYSVSMGSVHNVFVSNLHVRNRVKHPLSFNTHATKSVYSNCFVYQEPVLDQHSGANHQNLFDNITVYVDLNGQQSYPLFAGGGAGYWKPSHGAFTTFWNVKVNFLNGFDQEEEVTLDGMKDGPSARLVGVHANRPIKIQYGPQPYIAATNQELRKVPSLFTYQLLQRKK</sequence>
<proteinExistence type="predicted"/>
<evidence type="ECO:0000259" key="2">
    <source>
        <dbReference type="Pfam" id="PF12708"/>
    </source>
</evidence>
<keyword evidence="3" id="KW-0378">Hydrolase</keyword>
<comment type="caution">
    <text evidence="3">The sequence shown here is derived from an EMBL/GenBank/DDBJ whole genome shotgun (WGS) entry which is preliminary data.</text>
</comment>
<evidence type="ECO:0000313" key="4">
    <source>
        <dbReference type="Proteomes" id="UP001300692"/>
    </source>
</evidence>